<dbReference type="OMA" id="NYILGGH"/>
<dbReference type="Pfam" id="PF22575">
    <property type="entry name" value="Vir1p"/>
    <property type="match status" value="2"/>
</dbReference>
<evidence type="ECO:0000256" key="1">
    <source>
        <dbReference type="SAM" id="MobiDB-lite"/>
    </source>
</evidence>
<dbReference type="EMBL" id="HE580270">
    <property type="protein sequence ID" value="CCD24693.1"/>
    <property type="molecule type" value="Genomic_DNA"/>
</dbReference>
<dbReference type="KEGG" id="ndi:NDAI_0D03790"/>
<protein>
    <submittedName>
        <fullName evidence="2">Uncharacterized protein</fullName>
    </submittedName>
</protein>
<name>G0WA82_NAUDC</name>
<organism evidence="2 3">
    <name type="scientific">Naumovozyma dairenensis (strain ATCC 10597 / BCRC 20456 / CBS 421 / NBRC 0211 / NRRL Y-12639)</name>
    <name type="common">Saccharomyces dairenensis</name>
    <dbReference type="NCBI Taxonomy" id="1071378"/>
    <lineage>
        <taxon>Eukaryota</taxon>
        <taxon>Fungi</taxon>
        <taxon>Dikarya</taxon>
        <taxon>Ascomycota</taxon>
        <taxon>Saccharomycotina</taxon>
        <taxon>Saccharomycetes</taxon>
        <taxon>Saccharomycetales</taxon>
        <taxon>Saccharomycetaceae</taxon>
        <taxon>Naumovozyma</taxon>
    </lineage>
</organism>
<dbReference type="GO" id="GO:0045944">
    <property type="term" value="P:positive regulation of transcription by RNA polymerase II"/>
    <property type="evidence" value="ECO:0007669"/>
    <property type="project" value="InterPro"/>
</dbReference>
<proteinExistence type="predicted"/>
<dbReference type="STRING" id="1071378.G0WA82"/>
<dbReference type="GeneID" id="11495147"/>
<dbReference type="OrthoDB" id="4069217at2759"/>
<feature type="compositionally biased region" description="Low complexity" evidence="1">
    <location>
        <begin position="890"/>
        <end position="919"/>
    </location>
</feature>
<dbReference type="Proteomes" id="UP000000689">
    <property type="component" value="Chromosome 4"/>
</dbReference>
<gene>
    <name evidence="2" type="primary">NDAI0D03790</name>
    <name evidence="2" type="ordered locus">NDAI_0D03790</name>
</gene>
<dbReference type="eggNOG" id="ENOG502QWIZ">
    <property type="taxonomic scope" value="Eukaryota"/>
</dbReference>
<keyword evidence="3" id="KW-1185">Reference proteome</keyword>
<accession>G0WA82</accession>
<evidence type="ECO:0000313" key="2">
    <source>
        <dbReference type="EMBL" id="CCD24693.1"/>
    </source>
</evidence>
<sequence>MHRREPRSNNDTPRSCDEKEESYLSTDSNIAPARNQVSEQTVNHLIESLINAFQNINNPDLNISKLILNIINSLKYLPFQEKSFRIDLKNVDIFTPILKTDNNDEFIFDENYNYKLDLFSILFAYCSIHKSLHEFIIDSWDNWYHLLLNSQSTIVSDNEELGFYTVINKIEQFECLTPDLLNYFNFNLINPLINSWIPKWKSFIDLGDSPSTTLSSLSSSPTLLSSPYPNNKNSNIYSDSRLLTTVLNVTSIDFFIATSIITLKYDVFNLNTTKDGEQQQTYNPFIVYELSKRISMFPKLIPNTIYLNALDLIISKGVTPSTISSVRKNEVIENSHEQGIKNHKDDLTFHLKVIMEFIDHPELNYLKEPRLVLLLQIALQNISNHIPIHILHKTLSSMGSTQTLIAIFNMAQFLLAKFLIDLENCSQYSDTNSISNSKSNVMSNTDIIVPPWFDEVMIPPIPPISKSLFIFEAKLDDDDIDPLFQLSGNNSFKNIISSLLESLNLIIIINKNILSQYKALSINPLDLQNNYANKAETADAKNTKNNKDNVYISNNDRNKVDPSIRLLTNEKYMEICFIPIISCFLLSDLLKNNQRKNTSLGLSLIANTTKALEALIELHGNMSLFHLIKFIEKISMEDLSLQKVSINLLNHLFFHNASNPDYIKQLCLQNELTTQALNKYISSWNDGSEDYKNFFEILFDTKQPTFDNENVRPTLSSIIDLVKQLPDFADKFGSLDLSVSSKATVANNSMLRTNINVNKNNKNTIEQASPIQPVPNRLGVSKPFISSTTSSSSTKYDAYTTSSFIPSNKSFPSPMVSSANSTTNKYMYSAGATGIDNHGGHMTMTMTSAPVPVDTFSSQRMDMHNAVPHRNNLSDEIMNNSISNMPKTPTSMASNNTSTTSSNINTTATTNNSNNKNSTLWNESPGFSSSKMVNTGKNYILGGHNRVRNNSRAQSIHIDEFEQQQY</sequence>
<dbReference type="GO" id="GO:0051321">
    <property type="term" value="P:meiotic cell cycle"/>
    <property type="evidence" value="ECO:0007669"/>
    <property type="project" value="InterPro"/>
</dbReference>
<dbReference type="AlphaFoldDB" id="G0WA82"/>
<evidence type="ECO:0000313" key="3">
    <source>
        <dbReference type="Proteomes" id="UP000000689"/>
    </source>
</evidence>
<reference evidence="2 3" key="1">
    <citation type="journal article" date="2011" name="Proc. Natl. Acad. Sci. U.S.A.">
        <title>Evolutionary erosion of yeast sex chromosomes by mating-type switching accidents.</title>
        <authorList>
            <person name="Gordon J.L."/>
            <person name="Armisen D."/>
            <person name="Proux-Wera E."/>
            <person name="Oheigeartaigh S.S."/>
            <person name="Byrne K.P."/>
            <person name="Wolfe K.H."/>
        </authorList>
    </citation>
    <scope>NUCLEOTIDE SEQUENCE [LARGE SCALE GENOMIC DNA]</scope>
    <source>
        <strain evidence="3">ATCC 10597 / BCRC 20456 / CBS 421 / NBRC 0211 / NRRL Y-12639</strain>
    </source>
</reference>
<feature type="region of interest" description="Disordered" evidence="1">
    <location>
        <begin position="1"/>
        <end position="30"/>
    </location>
</feature>
<dbReference type="HOGENOM" id="CLU_360944_0_0_1"/>
<feature type="compositionally biased region" description="Polar residues" evidence="1">
    <location>
        <begin position="920"/>
        <end position="929"/>
    </location>
</feature>
<dbReference type="InterPro" id="IPR054776">
    <property type="entry name" value="VIR1_yeast"/>
</dbReference>
<feature type="region of interest" description="Disordered" evidence="1">
    <location>
        <begin position="887"/>
        <end position="929"/>
    </location>
</feature>
<dbReference type="RefSeq" id="XP_003669936.1">
    <property type="nucleotide sequence ID" value="XM_003669888.1"/>
</dbReference>